<evidence type="ECO:0000313" key="2">
    <source>
        <dbReference type="Proteomes" id="UP000653797"/>
    </source>
</evidence>
<organism evidence="1 2">
    <name type="scientific">Spirosoma validum</name>
    <dbReference type="NCBI Taxonomy" id="2771355"/>
    <lineage>
        <taxon>Bacteria</taxon>
        <taxon>Pseudomonadati</taxon>
        <taxon>Bacteroidota</taxon>
        <taxon>Cytophagia</taxon>
        <taxon>Cytophagales</taxon>
        <taxon>Cytophagaceae</taxon>
        <taxon>Spirosoma</taxon>
    </lineage>
</organism>
<dbReference type="EMBL" id="JACXAA010000004">
    <property type="protein sequence ID" value="MBD2753906.1"/>
    <property type="molecule type" value="Genomic_DNA"/>
</dbReference>
<dbReference type="Proteomes" id="UP000653797">
    <property type="component" value="Unassembled WGS sequence"/>
</dbReference>
<keyword evidence="2" id="KW-1185">Reference proteome</keyword>
<sequence length="254" mass="27805">MTGFDPGKDPKPPVVVSTTKLTINNQGLAISKPGSLAIDLGSKDGQWLRYQLARWIIVVNGPYSPGKPPKSKKVLQLLDDYVEVFPIPNLGQPAYTVNMYRPLPCEFETVKFEIIGKKQKVLQTLKAGETTLIKVPIGKAKTQVGPPDNPLLTYAARWTVKRMNHPNLASAKGYVIQSGNVGNVFINELSSVVSGLNLQDTIGQEFTLQFDIKRAVHSGTTTRQLCLGNAVTNTKFTGQVFASIQAETNLVLNW</sequence>
<comment type="caution">
    <text evidence="1">The sequence shown here is derived from an EMBL/GenBank/DDBJ whole genome shotgun (WGS) entry which is preliminary data.</text>
</comment>
<proteinExistence type="predicted"/>
<accession>A0A927B1L4</accession>
<dbReference type="RefSeq" id="WP_191039546.1">
    <property type="nucleotide sequence ID" value="NZ_JACXAA010000004.1"/>
</dbReference>
<gene>
    <name evidence="1" type="ORF">IC230_13450</name>
</gene>
<dbReference type="AlphaFoldDB" id="A0A927B1L4"/>
<protein>
    <submittedName>
        <fullName evidence="1">Uncharacterized protein</fullName>
    </submittedName>
</protein>
<name>A0A927B1L4_9BACT</name>
<evidence type="ECO:0000313" key="1">
    <source>
        <dbReference type="EMBL" id="MBD2753906.1"/>
    </source>
</evidence>
<reference evidence="1" key="1">
    <citation type="submission" date="2020-09" db="EMBL/GenBank/DDBJ databases">
        <authorList>
            <person name="Kim M.K."/>
        </authorList>
    </citation>
    <scope>NUCLEOTIDE SEQUENCE</scope>
    <source>
        <strain evidence="1">BT704</strain>
    </source>
</reference>